<protein>
    <submittedName>
        <fullName evidence="1">Uncharacterized protein</fullName>
    </submittedName>
</protein>
<sequence>MTDTPKNQTLITGQLLQIRDKLMAKRHLIPATYQAQWQQIEAQTAMFDAASQGRFNHQDSASMVKKSAFQGNIDDLMKLVDAMRNLDRQIKIAVH</sequence>
<dbReference type="EMBL" id="JAQQXP010000001">
    <property type="protein sequence ID" value="MDC8831777.1"/>
    <property type="molecule type" value="Genomic_DNA"/>
</dbReference>
<keyword evidence="2" id="KW-1185">Reference proteome</keyword>
<proteinExistence type="predicted"/>
<dbReference type="RefSeq" id="WP_273641277.1">
    <property type="nucleotide sequence ID" value="NZ_JAQQXP010000001.1"/>
</dbReference>
<evidence type="ECO:0000313" key="2">
    <source>
        <dbReference type="Proteomes" id="UP001218788"/>
    </source>
</evidence>
<comment type="caution">
    <text evidence="1">The sequence shown here is derived from an EMBL/GenBank/DDBJ whole genome shotgun (WGS) entry which is preliminary data.</text>
</comment>
<dbReference type="Proteomes" id="UP001218788">
    <property type="component" value="Unassembled WGS sequence"/>
</dbReference>
<accession>A0ABT5L410</accession>
<gene>
    <name evidence="1" type="ORF">OIK42_13535</name>
</gene>
<evidence type="ECO:0000313" key="1">
    <source>
        <dbReference type="EMBL" id="MDC8831777.1"/>
    </source>
</evidence>
<organism evidence="1 2">
    <name type="scientific">Alteromonas gilva</name>
    <dbReference type="NCBI Taxonomy" id="2987522"/>
    <lineage>
        <taxon>Bacteria</taxon>
        <taxon>Pseudomonadati</taxon>
        <taxon>Pseudomonadota</taxon>
        <taxon>Gammaproteobacteria</taxon>
        <taxon>Alteromonadales</taxon>
        <taxon>Alteromonadaceae</taxon>
        <taxon>Alteromonas/Salinimonas group</taxon>
        <taxon>Alteromonas</taxon>
    </lineage>
</organism>
<name>A0ABT5L410_9ALTE</name>
<reference evidence="1 2" key="1">
    <citation type="submission" date="2022-10" db="EMBL/GenBank/DDBJ databases">
        <title>Alteromonas sp. chi3 Genome sequencing.</title>
        <authorList>
            <person name="Park S."/>
        </authorList>
    </citation>
    <scope>NUCLEOTIDE SEQUENCE [LARGE SCALE GENOMIC DNA]</scope>
    <source>
        <strain evidence="2">chi3</strain>
    </source>
</reference>